<evidence type="ECO:0000256" key="1">
    <source>
        <dbReference type="SAM" id="MobiDB-lite"/>
    </source>
</evidence>
<gene>
    <name evidence="2" type="ORF">EIP91_002159</name>
</gene>
<dbReference type="InterPro" id="IPR026680">
    <property type="entry name" value="CCDC137"/>
</dbReference>
<dbReference type="GO" id="GO:0005634">
    <property type="term" value="C:nucleus"/>
    <property type="evidence" value="ECO:0007669"/>
    <property type="project" value="TreeGrafter"/>
</dbReference>
<feature type="compositionally biased region" description="Basic and acidic residues" evidence="1">
    <location>
        <begin position="181"/>
        <end position="199"/>
    </location>
</feature>
<feature type="compositionally biased region" description="Basic and acidic residues" evidence="1">
    <location>
        <begin position="43"/>
        <end position="57"/>
    </location>
</feature>
<feature type="region of interest" description="Disordered" evidence="1">
    <location>
        <begin position="27"/>
        <end position="200"/>
    </location>
</feature>
<accession>A0A4R0RGG8</accession>
<evidence type="ECO:0000313" key="2">
    <source>
        <dbReference type="EMBL" id="TCD65853.1"/>
    </source>
</evidence>
<feature type="compositionally biased region" description="Polar residues" evidence="1">
    <location>
        <begin position="1"/>
        <end position="14"/>
    </location>
</feature>
<dbReference type="EMBL" id="RWJN01000161">
    <property type="protein sequence ID" value="TCD65853.1"/>
    <property type="molecule type" value="Genomic_DNA"/>
</dbReference>
<dbReference type="AlphaFoldDB" id="A0A4R0RGG8"/>
<comment type="caution">
    <text evidence="2">The sequence shown here is derived from an EMBL/GenBank/DDBJ whole genome shotgun (WGS) entry which is preliminary data.</text>
</comment>
<feature type="compositionally biased region" description="Polar residues" evidence="1">
    <location>
        <begin position="142"/>
        <end position="159"/>
    </location>
</feature>
<proteinExistence type="predicted"/>
<evidence type="ECO:0000313" key="3">
    <source>
        <dbReference type="Proteomes" id="UP000292702"/>
    </source>
</evidence>
<dbReference type="STRING" id="92696.A0A4R0RGG8"/>
<dbReference type="PANTHER" id="PTHR21838:SF2">
    <property type="entry name" value="COILED-COIL DOMAIN-CONTAINING PROTEIN 137"/>
    <property type="match status" value="1"/>
</dbReference>
<dbReference type="PANTHER" id="PTHR21838">
    <property type="entry name" value="COILED-COIL DOMAIN-CONTAINING PROTEIN 137"/>
    <property type="match status" value="1"/>
</dbReference>
<organism evidence="2 3">
    <name type="scientific">Steccherinum ochraceum</name>
    <dbReference type="NCBI Taxonomy" id="92696"/>
    <lineage>
        <taxon>Eukaryota</taxon>
        <taxon>Fungi</taxon>
        <taxon>Dikarya</taxon>
        <taxon>Basidiomycota</taxon>
        <taxon>Agaricomycotina</taxon>
        <taxon>Agaricomycetes</taxon>
        <taxon>Polyporales</taxon>
        <taxon>Steccherinaceae</taxon>
        <taxon>Steccherinum</taxon>
    </lineage>
</organism>
<feature type="compositionally biased region" description="Low complexity" evidence="1">
    <location>
        <begin position="98"/>
        <end position="107"/>
    </location>
</feature>
<feature type="region of interest" description="Disordered" evidence="1">
    <location>
        <begin position="1"/>
        <end position="20"/>
    </location>
</feature>
<protein>
    <submittedName>
        <fullName evidence="2">Uncharacterized protein</fullName>
    </submittedName>
</protein>
<feature type="compositionally biased region" description="Polar residues" evidence="1">
    <location>
        <begin position="122"/>
        <end position="133"/>
    </location>
</feature>
<dbReference type="Proteomes" id="UP000292702">
    <property type="component" value="Unassembled WGS sequence"/>
</dbReference>
<reference evidence="2 3" key="1">
    <citation type="submission" date="2018-11" db="EMBL/GenBank/DDBJ databases">
        <title>Genome assembly of Steccherinum ochraceum LE-BIN_3174, the white-rot fungus of the Steccherinaceae family (The Residual Polyporoid clade, Polyporales, Basidiomycota).</title>
        <authorList>
            <person name="Fedorova T.V."/>
            <person name="Glazunova O.A."/>
            <person name="Landesman E.O."/>
            <person name="Moiseenko K.V."/>
            <person name="Psurtseva N.V."/>
            <person name="Savinova O.S."/>
            <person name="Shakhova N.V."/>
            <person name="Tyazhelova T.V."/>
            <person name="Vasina D.V."/>
        </authorList>
    </citation>
    <scope>NUCLEOTIDE SEQUENCE [LARGE SCALE GENOMIC DNA]</scope>
    <source>
        <strain evidence="2 3">LE-BIN_3174</strain>
    </source>
</reference>
<dbReference type="OrthoDB" id="5876637at2759"/>
<name>A0A4R0RGG8_9APHY</name>
<keyword evidence="3" id="KW-1185">Reference proteome</keyword>
<sequence>MRNGSNLAPASNALSKEPIPKSVARVLNASQTQQEWRSKKRKLETEGFSKVDGDGTRSQKRPKATQHEEEGAGKMKIQPGESLGHFNRRVEDSLRGTVKVALHASAAHARKAKKETEELKQPTKSKLQKSSEVNDSDPDSVPQASRTRPTEYTSSSTSAPRRLNDIVQAPPELKKLPRGAKTKDNAAVKMDAGKSHSLRDGVLSMAQKAMLEEERERAVRLYREMKKRDTGS</sequence>